<dbReference type="VEuPathDB" id="FungiDB:VP01_3281g1"/>
<dbReference type="Proteomes" id="UP000037035">
    <property type="component" value="Unassembled WGS sequence"/>
</dbReference>
<organism evidence="1 2">
    <name type="scientific">Puccinia sorghi</name>
    <dbReference type="NCBI Taxonomy" id="27349"/>
    <lineage>
        <taxon>Eukaryota</taxon>
        <taxon>Fungi</taxon>
        <taxon>Dikarya</taxon>
        <taxon>Basidiomycota</taxon>
        <taxon>Pucciniomycotina</taxon>
        <taxon>Pucciniomycetes</taxon>
        <taxon>Pucciniales</taxon>
        <taxon>Pucciniaceae</taxon>
        <taxon>Puccinia</taxon>
    </lineage>
</organism>
<accession>A0A0L6UXP9</accession>
<keyword evidence="2" id="KW-1185">Reference proteome</keyword>
<name>A0A0L6UXP9_9BASI</name>
<gene>
    <name evidence="1" type="ORF">VP01_3281g1</name>
</gene>
<reference evidence="1 2" key="1">
    <citation type="submission" date="2015-08" db="EMBL/GenBank/DDBJ databases">
        <title>Next Generation Sequencing and Analysis of the Genome of Puccinia sorghi L Schw, the Causal Agent of Maize Common Rust.</title>
        <authorList>
            <person name="Rochi L."/>
            <person name="Burguener G."/>
            <person name="Darino M."/>
            <person name="Turjanski A."/>
            <person name="Kreff E."/>
            <person name="Dieguez M.J."/>
            <person name="Sacco F."/>
        </authorList>
    </citation>
    <scope>NUCLEOTIDE SEQUENCE [LARGE SCALE GENOMIC DNA]</scope>
    <source>
        <strain evidence="1 2">RO10H11247</strain>
    </source>
</reference>
<protein>
    <submittedName>
        <fullName evidence="1">Uncharacterized protein</fullName>
    </submittedName>
</protein>
<dbReference type="AlphaFoldDB" id="A0A0L6UXP9"/>
<dbReference type="OrthoDB" id="270417at2759"/>
<evidence type="ECO:0000313" key="1">
    <source>
        <dbReference type="EMBL" id="KNZ53313.1"/>
    </source>
</evidence>
<sequence>MFNDYFHAVCCHGKTTDPSLLLCFPFVHLSFCPSKIENVEYLLIQWLLSHAWFSDFVRVCCYNVAKRKQGVGCGTGKTTQRTDMLITRANPPSSISVDHGVATKANDRDSIPPSLQKKLTQLPAVNMQHASAKLPSKLHLFAYVDFSVCTVTVHKPLVESLWEKETKANTRPEVKAMRAKMNCVITFLTWVQLAINSICDWTIAWTDFEIFRIFGELLIIFSSRAVITQVHIILTKKKLNCYVPHQAAWLGLSRVLNCPDALITLGVVKRRLMHVMTWLWMPFKFHWCMGALSPIWFIYSIVLYSTPTHYLWCPIQYHLRLSVMLVCGGVSELGGASFSLPLGHNSVVSSGWLSRSRALTVGHNNMIDN</sequence>
<dbReference type="EMBL" id="LAVV01008259">
    <property type="protein sequence ID" value="KNZ53313.1"/>
    <property type="molecule type" value="Genomic_DNA"/>
</dbReference>
<proteinExistence type="predicted"/>
<evidence type="ECO:0000313" key="2">
    <source>
        <dbReference type="Proteomes" id="UP000037035"/>
    </source>
</evidence>
<comment type="caution">
    <text evidence="1">The sequence shown here is derived from an EMBL/GenBank/DDBJ whole genome shotgun (WGS) entry which is preliminary data.</text>
</comment>